<evidence type="ECO:0000256" key="3">
    <source>
        <dbReference type="ARBA" id="ARBA00023125"/>
    </source>
</evidence>
<keyword evidence="2" id="KW-0680">Restriction system</keyword>
<keyword evidence="3" id="KW-0238">DNA-binding</keyword>
<dbReference type="PANTHER" id="PTHR30408:SF13">
    <property type="entry name" value="TYPE I RESTRICTION ENZYME HINDI SPECIFICITY SUBUNIT"/>
    <property type="match status" value="1"/>
</dbReference>
<evidence type="ECO:0000256" key="2">
    <source>
        <dbReference type="ARBA" id="ARBA00022747"/>
    </source>
</evidence>
<keyword evidence="6" id="KW-1185">Reference proteome</keyword>
<dbReference type="GO" id="GO:0004519">
    <property type="term" value="F:endonuclease activity"/>
    <property type="evidence" value="ECO:0007669"/>
    <property type="project" value="UniProtKB-KW"/>
</dbReference>
<name>A0A4V3I8Q2_9MICO</name>
<dbReference type="AlphaFoldDB" id="A0A4V3I8Q2"/>
<dbReference type="Gene3D" id="3.90.220.20">
    <property type="entry name" value="DNA methylase specificity domains"/>
    <property type="match status" value="2"/>
</dbReference>
<dbReference type="Proteomes" id="UP000298173">
    <property type="component" value="Unassembled WGS sequence"/>
</dbReference>
<comment type="similarity">
    <text evidence="1">Belongs to the type-I restriction system S methylase family.</text>
</comment>
<feature type="domain" description="Type I restriction modification DNA specificity" evidence="4">
    <location>
        <begin position="2"/>
        <end position="183"/>
    </location>
</feature>
<keyword evidence="5" id="KW-0540">Nuclease</keyword>
<dbReference type="GO" id="GO:0003677">
    <property type="term" value="F:DNA binding"/>
    <property type="evidence" value="ECO:0007669"/>
    <property type="project" value="UniProtKB-KW"/>
</dbReference>
<evidence type="ECO:0000313" key="5">
    <source>
        <dbReference type="EMBL" id="TFB75866.1"/>
    </source>
</evidence>
<protein>
    <submittedName>
        <fullName evidence="5">Restriction endonuclease subunit S</fullName>
    </submittedName>
</protein>
<dbReference type="InterPro" id="IPR052021">
    <property type="entry name" value="Type-I_RS_S_subunit"/>
</dbReference>
<evidence type="ECO:0000256" key="1">
    <source>
        <dbReference type="ARBA" id="ARBA00010923"/>
    </source>
</evidence>
<reference evidence="5 6" key="1">
    <citation type="submission" date="2019-03" db="EMBL/GenBank/DDBJ databases">
        <title>Genomics of glacier-inhabiting Cryobacterium strains.</title>
        <authorList>
            <person name="Liu Q."/>
            <person name="Xin Y.-H."/>
        </authorList>
    </citation>
    <scope>NUCLEOTIDE SEQUENCE [LARGE SCALE GENOMIC DNA]</scope>
    <source>
        <strain evidence="5 6">HLT2-23</strain>
    </source>
</reference>
<dbReference type="OrthoDB" id="9798929at2"/>
<dbReference type="Pfam" id="PF01420">
    <property type="entry name" value="Methylase_S"/>
    <property type="match status" value="1"/>
</dbReference>
<dbReference type="EMBL" id="SOEY01000007">
    <property type="protein sequence ID" value="TFB75866.1"/>
    <property type="molecule type" value="Genomic_DNA"/>
</dbReference>
<proteinExistence type="inferred from homology"/>
<organism evidence="5 6">
    <name type="scientific">Cryobacterium glaciale</name>
    <dbReference type="NCBI Taxonomy" id="1259145"/>
    <lineage>
        <taxon>Bacteria</taxon>
        <taxon>Bacillati</taxon>
        <taxon>Actinomycetota</taxon>
        <taxon>Actinomycetes</taxon>
        <taxon>Micrococcales</taxon>
        <taxon>Microbacteriaceae</taxon>
        <taxon>Cryobacterium</taxon>
    </lineage>
</organism>
<dbReference type="GO" id="GO:0009307">
    <property type="term" value="P:DNA restriction-modification system"/>
    <property type="evidence" value="ECO:0007669"/>
    <property type="project" value="UniProtKB-KW"/>
</dbReference>
<dbReference type="RefSeq" id="WP_134501763.1">
    <property type="nucleotide sequence ID" value="NZ_SOEY01000007.1"/>
</dbReference>
<keyword evidence="5" id="KW-0255">Endonuclease</keyword>
<accession>A0A4V3I8Q2</accession>
<keyword evidence="5" id="KW-0378">Hydrolase</keyword>
<dbReference type="PANTHER" id="PTHR30408">
    <property type="entry name" value="TYPE-1 RESTRICTION ENZYME ECOKI SPECIFICITY PROTEIN"/>
    <property type="match status" value="1"/>
</dbReference>
<evidence type="ECO:0000313" key="6">
    <source>
        <dbReference type="Proteomes" id="UP000298173"/>
    </source>
</evidence>
<dbReference type="InterPro" id="IPR000055">
    <property type="entry name" value="Restrct_endonuc_typeI_TRD"/>
</dbReference>
<evidence type="ECO:0000259" key="4">
    <source>
        <dbReference type="Pfam" id="PF01420"/>
    </source>
</evidence>
<comment type="caution">
    <text evidence="5">The sequence shown here is derived from an EMBL/GenBank/DDBJ whole genome shotgun (WGS) entry which is preliminary data.</text>
</comment>
<dbReference type="SUPFAM" id="SSF116734">
    <property type="entry name" value="DNA methylase specificity domain"/>
    <property type="match status" value="2"/>
</dbReference>
<dbReference type="InterPro" id="IPR044946">
    <property type="entry name" value="Restrct_endonuc_typeI_TRD_sf"/>
</dbReference>
<sequence length="406" mass="43838">MTDWEQTTLGEVVLEGGGSFKTGPFGTTLKASEYSSHGVPVISVGEVAYGSLVLRRDTPRVSSEVTTRLAEYVLRKGDIVFGRKGAVDRSAWVQPNQEGWFLGSDGIRARLASSVDSKFVAYQLQGPHIREWLLQHASGSTLLSLNQTTLSRVPLLVPPLRDQQAVAEVLGSLDEKIAANTRIAATSAGLSRALFEDALQKGSVESLLSDVTTLVSRGVTPAYSEDAVGTTMILNQKCVRGQRVSLAPSRRTNDSKVRDDKILLVNDVLVNSTGQGTLGRVARWTRDDRATTDSHISIVRFNATQTNPVAAGYGLLRMQQSIEELGEGSTGQTELSRVDLGNLRVLLPAREHQDKLGARLSELSQSEDAHLAENETLAATRDALLPQLMSGKLRVKNAEKSLAGVL</sequence>
<gene>
    <name evidence="5" type="ORF">E3O06_04295</name>
</gene>